<dbReference type="Proteomes" id="UP001232156">
    <property type="component" value="Unassembled WGS sequence"/>
</dbReference>
<name>A0ABU1D9Y3_9BURK</name>
<sequence>MESANTNRVKLKQIKFGVPPFRKLKNTTINIAERITVIAGHNGLGKSTILGLIANASGITKARHKSYFDRNYTAPIEDVFILSAEYDYKEDRHNKPNVTITYEQDGQQLVKRCNVTKNEGLTRLRVHPRTISNVDGKEKIGSAAKVPIPTIYVGMSRMFPIGENEDDKIERRPPKVHPDDVVYINRCFSEILSTEVNDSTSLDAYTIKGIKKTSKVPNLGIDTLAISLGQDSVTVLVTALASFKKIQRELGSDYKGGVLAIDEIESGLHPQAQRKLVHLLKREARKLKIQVIATTHSLTVIKEIFKTRDENVDAVRYFINSQRPMLLEASSYLRIKNDMLANPLLEEDAAPVQKVYFEDEEALFFFDEIAAAFNVDFDSKHGIQLKLISTKLSCGHLFHMAEADSDFNKIIVVFDNDVVTSETNRRRLYENKNFVALPGSISFTESTPGCHRTPEAIAFHYLAKLAGNEWDDEYEEFWYKATEITGYSTDSAREICREFDDGNYDRERNKALFRKHKEFFKNSKILQSWARENEQEVRKTLSKMEAAIKYCSRLSPREP</sequence>
<organism evidence="2 3">
    <name type="scientific">Yanghanlia caeni</name>
    <dbReference type="NCBI Taxonomy" id="3064283"/>
    <lineage>
        <taxon>Bacteria</taxon>
        <taxon>Pseudomonadati</taxon>
        <taxon>Pseudomonadota</taxon>
        <taxon>Betaproteobacteria</taxon>
        <taxon>Burkholderiales</taxon>
        <taxon>Alcaligenaceae</taxon>
        <taxon>Yanghanlia</taxon>
    </lineage>
</organism>
<keyword evidence="3" id="KW-1185">Reference proteome</keyword>
<evidence type="ECO:0000313" key="2">
    <source>
        <dbReference type="EMBL" id="MDR4127261.1"/>
    </source>
</evidence>
<dbReference type="EMBL" id="JAUZQE010000078">
    <property type="protein sequence ID" value="MDR4127261.1"/>
    <property type="molecule type" value="Genomic_DNA"/>
</dbReference>
<dbReference type="InterPro" id="IPR003959">
    <property type="entry name" value="ATPase_AAA_core"/>
</dbReference>
<dbReference type="InterPro" id="IPR041685">
    <property type="entry name" value="AAA_GajA/Old/RecF-like"/>
</dbReference>
<proteinExistence type="predicted"/>
<dbReference type="RefSeq" id="WP_347287784.1">
    <property type="nucleotide sequence ID" value="NZ_JAUZQE010000078.1"/>
</dbReference>
<accession>A0ABU1D9Y3</accession>
<dbReference type="SUPFAM" id="SSF52540">
    <property type="entry name" value="P-loop containing nucleoside triphosphate hydrolases"/>
    <property type="match status" value="1"/>
</dbReference>
<dbReference type="Gene3D" id="3.40.50.300">
    <property type="entry name" value="P-loop containing nucleotide triphosphate hydrolases"/>
    <property type="match status" value="1"/>
</dbReference>
<dbReference type="PANTHER" id="PTHR43581:SF4">
    <property type="entry name" value="ATP_GTP PHOSPHATASE"/>
    <property type="match status" value="1"/>
</dbReference>
<dbReference type="Pfam" id="PF13175">
    <property type="entry name" value="AAA_15"/>
    <property type="match status" value="1"/>
</dbReference>
<reference evidence="2 3" key="1">
    <citation type="submission" date="2023-08" db="EMBL/GenBank/DDBJ databases">
        <title>Alcaligenaceae gen. nov., a novel taxon isolated from the sludge of Yixing Pesticide Factory.</title>
        <authorList>
            <person name="Ruan L."/>
        </authorList>
    </citation>
    <scope>NUCLEOTIDE SEQUENCE [LARGE SCALE GENOMIC DNA]</scope>
    <source>
        <strain evidence="2 3">LG-2</strain>
    </source>
</reference>
<feature type="domain" description="AAA+ ATPase" evidence="1">
    <location>
        <begin position="32"/>
        <end position="316"/>
    </location>
</feature>
<gene>
    <name evidence="2" type="ORF">Q8947_14930</name>
</gene>
<dbReference type="PANTHER" id="PTHR43581">
    <property type="entry name" value="ATP/GTP PHOSPHATASE"/>
    <property type="match status" value="1"/>
</dbReference>
<evidence type="ECO:0000259" key="1">
    <source>
        <dbReference type="SMART" id="SM00382"/>
    </source>
</evidence>
<dbReference type="InterPro" id="IPR003593">
    <property type="entry name" value="AAA+_ATPase"/>
</dbReference>
<dbReference type="InterPro" id="IPR027417">
    <property type="entry name" value="P-loop_NTPase"/>
</dbReference>
<dbReference type="CDD" id="cd00267">
    <property type="entry name" value="ABC_ATPase"/>
    <property type="match status" value="1"/>
</dbReference>
<dbReference type="SMART" id="SM00382">
    <property type="entry name" value="AAA"/>
    <property type="match status" value="1"/>
</dbReference>
<evidence type="ECO:0000313" key="3">
    <source>
        <dbReference type="Proteomes" id="UP001232156"/>
    </source>
</evidence>
<comment type="caution">
    <text evidence="2">The sequence shown here is derived from an EMBL/GenBank/DDBJ whole genome shotgun (WGS) entry which is preliminary data.</text>
</comment>
<dbReference type="InterPro" id="IPR051396">
    <property type="entry name" value="Bact_Antivir_Def_Nuclease"/>
</dbReference>
<protein>
    <submittedName>
        <fullName evidence="2">AAA family ATPase</fullName>
    </submittedName>
</protein>
<dbReference type="Pfam" id="PF13304">
    <property type="entry name" value="AAA_21"/>
    <property type="match status" value="1"/>
</dbReference>